<evidence type="ECO:0000256" key="2">
    <source>
        <dbReference type="ARBA" id="ARBA00022723"/>
    </source>
</evidence>
<keyword evidence="1" id="KW-0949">S-adenosyl-L-methionine</keyword>
<evidence type="ECO:0000256" key="4">
    <source>
        <dbReference type="ARBA" id="ARBA00023014"/>
    </source>
</evidence>
<name>A0A6J7WUX5_9CAUD</name>
<dbReference type="EMBL" id="LR798288">
    <property type="protein sequence ID" value="CAB5220635.1"/>
    <property type="molecule type" value="Genomic_DNA"/>
</dbReference>
<dbReference type="InterPro" id="IPR013785">
    <property type="entry name" value="Aldolase_TIM"/>
</dbReference>
<reference evidence="6" key="1">
    <citation type="submission" date="2020-05" db="EMBL/GenBank/DDBJ databases">
        <authorList>
            <person name="Chiriac C."/>
            <person name="Salcher M."/>
            <person name="Ghai R."/>
            <person name="Kavagutti S V."/>
        </authorList>
    </citation>
    <scope>NUCLEOTIDE SEQUENCE</scope>
</reference>
<feature type="domain" description="Radical SAM core" evidence="5">
    <location>
        <begin position="17"/>
        <end position="227"/>
    </location>
</feature>
<dbReference type="InterPro" id="IPR058240">
    <property type="entry name" value="rSAM_sf"/>
</dbReference>
<gene>
    <name evidence="6" type="ORF">UFOVP247_16</name>
</gene>
<dbReference type="Pfam" id="PF04055">
    <property type="entry name" value="Radical_SAM"/>
    <property type="match status" value="1"/>
</dbReference>
<evidence type="ECO:0000313" key="6">
    <source>
        <dbReference type="EMBL" id="CAB5220635.1"/>
    </source>
</evidence>
<dbReference type="PANTHER" id="PTHR11228">
    <property type="entry name" value="RADICAL SAM DOMAIN PROTEIN"/>
    <property type="match status" value="1"/>
</dbReference>
<dbReference type="Gene3D" id="3.20.20.70">
    <property type="entry name" value="Aldolase class I"/>
    <property type="match status" value="1"/>
</dbReference>
<proteinExistence type="predicted"/>
<dbReference type="SUPFAM" id="SSF102114">
    <property type="entry name" value="Radical SAM enzymes"/>
    <property type="match status" value="1"/>
</dbReference>
<keyword evidence="2" id="KW-0479">Metal-binding</keyword>
<dbReference type="SFLD" id="SFLDG01067">
    <property type="entry name" value="SPASM/twitch_domain_containing"/>
    <property type="match status" value="1"/>
</dbReference>
<dbReference type="PROSITE" id="PS51918">
    <property type="entry name" value="RADICAL_SAM"/>
    <property type="match status" value="1"/>
</dbReference>
<dbReference type="GO" id="GO:0046872">
    <property type="term" value="F:metal ion binding"/>
    <property type="evidence" value="ECO:0007669"/>
    <property type="project" value="UniProtKB-KW"/>
</dbReference>
<dbReference type="PANTHER" id="PTHR11228:SF7">
    <property type="entry name" value="PQQA PEPTIDE CYCLASE"/>
    <property type="match status" value="1"/>
</dbReference>
<dbReference type="SFLD" id="SFLDS00029">
    <property type="entry name" value="Radical_SAM"/>
    <property type="match status" value="1"/>
</dbReference>
<accession>A0A6J7WUX5</accession>
<organism evidence="6">
    <name type="scientific">uncultured Caudovirales phage</name>
    <dbReference type="NCBI Taxonomy" id="2100421"/>
    <lineage>
        <taxon>Viruses</taxon>
        <taxon>Duplodnaviria</taxon>
        <taxon>Heunggongvirae</taxon>
        <taxon>Uroviricota</taxon>
        <taxon>Caudoviricetes</taxon>
        <taxon>Peduoviridae</taxon>
        <taxon>Maltschvirus</taxon>
        <taxon>Maltschvirus maltsch</taxon>
    </lineage>
</organism>
<dbReference type="GO" id="GO:0051536">
    <property type="term" value="F:iron-sulfur cluster binding"/>
    <property type="evidence" value="ECO:0007669"/>
    <property type="project" value="UniProtKB-KW"/>
</dbReference>
<dbReference type="InterPro" id="IPR050377">
    <property type="entry name" value="Radical_SAM_PqqE_MftC-like"/>
</dbReference>
<dbReference type="GO" id="GO:0003824">
    <property type="term" value="F:catalytic activity"/>
    <property type="evidence" value="ECO:0007669"/>
    <property type="project" value="InterPro"/>
</dbReference>
<dbReference type="InterPro" id="IPR007197">
    <property type="entry name" value="rSAM"/>
</dbReference>
<evidence type="ECO:0000259" key="5">
    <source>
        <dbReference type="PROSITE" id="PS51918"/>
    </source>
</evidence>
<evidence type="ECO:0000256" key="3">
    <source>
        <dbReference type="ARBA" id="ARBA00023004"/>
    </source>
</evidence>
<sequence>MFESCRDRQGSVMDKIVNDGAANLLSIAWDVTTTCNYDCWYCHPSLKDGKHRWPDHEAALDFFNQLAQEKLIYLDLNGGEPTLWPKLPEFLRGLDPTIEVCITTNGSRSIRWWRENIEHIDGVSLSFHSSGADVDHFVSLIREIADREDKAVHVGIINDEKKRDVIERLYNLLNESGLKISCNVRPLKNLIGSDDVESYSFDTDFISSHSFDRSIRYKNKHNTAYFNGVQFKVPELRSLKKNTFKGWTCSIGNSRLYITADGNIYRGTCRVGGKIGNLFVDTNLSLLEDVLCTRDECYCGDEITLKKYRSPQ</sequence>
<keyword evidence="4" id="KW-0411">Iron-sulfur</keyword>
<keyword evidence="3" id="KW-0408">Iron</keyword>
<dbReference type="CDD" id="cd01335">
    <property type="entry name" value="Radical_SAM"/>
    <property type="match status" value="1"/>
</dbReference>
<evidence type="ECO:0000256" key="1">
    <source>
        <dbReference type="ARBA" id="ARBA00022691"/>
    </source>
</evidence>
<protein>
    <submittedName>
        <fullName evidence="6">COG0535 Predicted Fe-S oxidoreductases</fullName>
    </submittedName>
</protein>